<evidence type="ECO:0000313" key="3">
    <source>
        <dbReference type="EMBL" id="EFJ01853.1"/>
    </source>
</evidence>
<evidence type="ECO:0000256" key="1">
    <source>
        <dbReference type="ARBA" id="ARBA00023115"/>
    </source>
</evidence>
<keyword evidence="2" id="KW-0472">Membrane</keyword>
<dbReference type="SUPFAM" id="SSF53335">
    <property type="entry name" value="S-adenosyl-L-methionine-dependent methyltransferases"/>
    <property type="match status" value="1"/>
</dbReference>
<reference evidence="3 4" key="1">
    <citation type="journal article" date="2010" name="Nat. Biotechnol.">
        <title>Genome sequence of the model mushroom Schizophyllum commune.</title>
        <authorList>
            <person name="Ohm R.A."/>
            <person name="de Jong J.F."/>
            <person name="Lugones L.G."/>
            <person name="Aerts A."/>
            <person name="Kothe E."/>
            <person name="Stajich J.E."/>
            <person name="de Vries R.P."/>
            <person name="Record E."/>
            <person name="Levasseur A."/>
            <person name="Baker S.E."/>
            <person name="Bartholomew K.A."/>
            <person name="Coutinho P.M."/>
            <person name="Erdmann S."/>
            <person name="Fowler T.J."/>
            <person name="Gathman A.C."/>
            <person name="Lombard V."/>
            <person name="Henrissat B."/>
            <person name="Knabe N."/>
            <person name="Kuees U."/>
            <person name="Lilly W.W."/>
            <person name="Lindquist E."/>
            <person name="Lucas S."/>
            <person name="Magnuson J.K."/>
            <person name="Piumi F."/>
            <person name="Raudaskoski M."/>
            <person name="Salamov A."/>
            <person name="Schmutz J."/>
            <person name="Schwarze F.W.M.R."/>
            <person name="vanKuyk P.A."/>
            <person name="Horton J.S."/>
            <person name="Grigoriev I.V."/>
            <person name="Woesten H.A.B."/>
        </authorList>
    </citation>
    <scope>NUCLEOTIDE SEQUENCE [LARGE SCALE GENOMIC DNA]</scope>
    <source>
        <strain evidence="4">H4-8 / FGSC 9210</strain>
    </source>
</reference>
<gene>
    <name evidence="3" type="ORF">SCHCODRAFT_49821</name>
</gene>
<keyword evidence="2" id="KW-0812">Transmembrane</keyword>
<name>D8PS35_SCHCM</name>
<dbReference type="EMBL" id="GL377302">
    <property type="protein sequence ID" value="EFJ01853.1"/>
    <property type="molecule type" value="Genomic_DNA"/>
</dbReference>
<dbReference type="eggNOG" id="ENOG502QTVA">
    <property type="taxonomic scope" value="Eukaryota"/>
</dbReference>
<accession>D8PS35</accession>
<proteinExistence type="predicted"/>
<dbReference type="Proteomes" id="UP000007431">
    <property type="component" value="Unassembled WGS sequence"/>
</dbReference>
<dbReference type="PANTHER" id="PTHR43317">
    <property type="entry name" value="THERMOSPERMINE SYNTHASE ACAULIS5"/>
    <property type="match status" value="1"/>
</dbReference>
<feature type="transmembrane region" description="Helical" evidence="2">
    <location>
        <begin position="65"/>
        <end position="83"/>
    </location>
</feature>
<dbReference type="InterPro" id="IPR029063">
    <property type="entry name" value="SAM-dependent_MTases_sf"/>
</dbReference>
<dbReference type="HOGENOM" id="CLU_017511_1_0_1"/>
<dbReference type="GO" id="GO:0006596">
    <property type="term" value="P:polyamine biosynthetic process"/>
    <property type="evidence" value="ECO:0007669"/>
    <property type="project" value="UniProtKB-KW"/>
</dbReference>
<dbReference type="STRING" id="578458.D8PS35"/>
<evidence type="ECO:0000256" key="2">
    <source>
        <dbReference type="SAM" id="Phobius"/>
    </source>
</evidence>
<evidence type="ECO:0000313" key="4">
    <source>
        <dbReference type="Proteomes" id="UP000007431"/>
    </source>
</evidence>
<dbReference type="AlphaFoldDB" id="D8PS35"/>
<dbReference type="VEuPathDB" id="FungiDB:SCHCODRAFT_02623177"/>
<keyword evidence="4" id="KW-1185">Reference proteome</keyword>
<sequence length="574" mass="63599">MGVSPFKLILAASGIVTLSLVVFLYERALTPIFAYGPTTAALNQAVIGGLLAASLQPWKMTSRAWLNYIVFVYGIAPKATYYVPVWLARWKKDPVAAPHMSHMAVLNPLILVLASAIMQAVVRCSTFLLSKTLTLCQFISIAVAAAAIRNITSTFDYEAIQRAAEGQVKAKGSKKKQAPPPPFFLKLVSLVVLFAGARVLFPILRSPVLPHPLEKPYTHPEYPLRIHSSVQSDTGLIVVGEALALPEDQASAGAIQDVRYLRASHSLLGGVYVGSHVYTLNGTAPLRDSFGAPLGDSIYATFNVQEAVRLLDLGTDTPSALVIGLGIGMSTTAFMRHGVSTTIIEIDPEVYRAARTYFGLPDPGKDHVFLEDARAWVERRAAQQKPKDAFGDNTSTELFDFVVHDCFSGGGVPQHLYTVEFLQQAKRIMTPEGKLVLNFVGIVDSEATRLVYFTLLSQFKQCRAFHDMDRPMTEEKYKTEFLNMVFFCTSADEPLAFRNATSQDFLGSYMRHKILTTIEQREVNLGYLKADAEEQQKYILTDAHNPLGKLQEEQGGHHWEVMRMVLPDVFWETY</sequence>
<evidence type="ECO:0008006" key="5">
    <source>
        <dbReference type="Google" id="ProtNLM"/>
    </source>
</evidence>
<feature type="transmembrane region" description="Helical" evidence="2">
    <location>
        <begin position="104"/>
        <end position="122"/>
    </location>
</feature>
<dbReference type="Gene3D" id="3.40.50.150">
    <property type="entry name" value="Vaccinia Virus protein VP39"/>
    <property type="match status" value="1"/>
</dbReference>
<keyword evidence="1" id="KW-0620">Polyamine biosynthesis</keyword>
<keyword evidence="2" id="KW-1133">Transmembrane helix</keyword>
<dbReference type="PANTHER" id="PTHR43317:SF1">
    <property type="entry name" value="THERMOSPERMINE SYNTHASE ACAULIS5"/>
    <property type="match status" value="1"/>
</dbReference>
<dbReference type="OMA" id="INISIKW"/>
<feature type="transmembrane region" description="Helical" evidence="2">
    <location>
        <begin position="183"/>
        <end position="204"/>
    </location>
</feature>
<dbReference type="InParanoid" id="D8PS35"/>
<feature type="transmembrane region" description="Helical" evidence="2">
    <location>
        <begin position="32"/>
        <end position="53"/>
    </location>
</feature>
<protein>
    <recommendedName>
        <fullName evidence="5">PABS domain-containing protein</fullName>
    </recommendedName>
</protein>
<dbReference type="NCBIfam" id="NF037959">
    <property type="entry name" value="MFS_SpdSyn"/>
    <property type="match status" value="1"/>
</dbReference>
<organism evidence="4">
    <name type="scientific">Schizophyllum commune (strain H4-8 / FGSC 9210)</name>
    <name type="common">Split gill fungus</name>
    <dbReference type="NCBI Taxonomy" id="578458"/>
    <lineage>
        <taxon>Eukaryota</taxon>
        <taxon>Fungi</taxon>
        <taxon>Dikarya</taxon>
        <taxon>Basidiomycota</taxon>
        <taxon>Agaricomycotina</taxon>
        <taxon>Agaricomycetes</taxon>
        <taxon>Agaricomycetidae</taxon>
        <taxon>Agaricales</taxon>
        <taxon>Schizophyllaceae</taxon>
        <taxon>Schizophyllum</taxon>
    </lineage>
</organism>
<feature type="transmembrane region" description="Helical" evidence="2">
    <location>
        <begin position="128"/>
        <end position="148"/>
    </location>
</feature>
<dbReference type="CDD" id="cd02440">
    <property type="entry name" value="AdoMet_MTases"/>
    <property type="match status" value="1"/>
</dbReference>
<feature type="transmembrane region" description="Helical" evidence="2">
    <location>
        <begin position="6"/>
        <end position="25"/>
    </location>
</feature>